<organism evidence="5 6">
    <name type="scientific">Corynebacterium lowii</name>
    <dbReference type="NCBI Taxonomy" id="1544413"/>
    <lineage>
        <taxon>Bacteria</taxon>
        <taxon>Bacillati</taxon>
        <taxon>Actinomycetota</taxon>
        <taxon>Actinomycetes</taxon>
        <taxon>Mycobacteriales</taxon>
        <taxon>Corynebacteriaceae</taxon>
        <taxon>Corynebacterium</taxon>
    </lineage>
</organism>
<dbReference type="SUPFAM" id="SSF53448">
    <property type="entry name" value="Nucleotide-diphospho-sugar transferases"/>
    <property type="match status" value="1"/>
</dbReference>
<dbReference type="GO" id="GO:0016757">
    <property type="term" value="F:glycosyltransferase activity"/>
    <property type="evidence" value="ECO:0007669"/>
    <property type="project" value="UniProtKB-KW"/>
</dbReference>
<dbReference type="RefSeq" id="WP_055175299.1">
    <property type="nucleotide sequence ID" value="NZ_JAUSQY010000001.1"/>
</dbReference>
<keyword evidence="2 5" id="KW-0328">Glycosyltransferase</keyword>
<evidence type="ECO:0000313" key="5">
    <source>
        <dbReference type="EMBL" id="KQB87263.1"/>
    </source>
</evidence>
<protein>
    <submittedName>
        <fullName evidence="5">UDP-Gal:alpha-D-GlcNAc-diphosphoundecaprenol beta-1,3-galactosyltransferase</fullName>
        <ecNumber evidence="5">2.4.1.303</ecNumber>
    </submittedName>
</protein>
<sequence length="277" mass="31210">MSTLGVLITVYHGSQPAHLAECLDSLAAQTRQADHIVLVEDGPVSAQVHALIDAFTAQHPHAEVLRLPHNMGSGLASAAGLERMEGDELIARLDSDDIAAPERFERQCAFLTQHPEIDILGTALAEFERSPEEVTAIRRLPEQHHEIARYAKMNSPINNPSVMMRAAALHTAGGYRHVHFMEDYDLYARALATGARFHNLPEPLTYFRVSDAQFARRTGSEMFAAERQMQRHLVSYGLISKPRSWFNLAARTTYRLLPQDLLRRAYARLFHRKPKKD</sequence>
<name>A0A0Q0ULK8_9CORY</name>
<feature type="domain" description="Glycosyltransferase 2-like" evidence="4">
    <location>
        <begin position="6"/>
        <end position="159"/>
    </location>
</feature>
<accession>A0A0Q0ULK8</accession>
<dbReference type="InterPro" id="IPR029044">
    <property type="entry name" value="Nucleotide-diphossugar_trans"/>
</dbReference>
<dbReference type="Pfam" id="PF00535">
    <property type="entry name" value="Glycos_transf_2"/>
    <property type="match status" value="1"/>
</dbReference>
<gene>
    <name evidence="5" type="primary">wbbD</name>
    <name evidence="5" type="ORF">Clow_00318</name>
</gene>
<dbReference type="STRING" id="1544413.Clow_00318"/>
<dbReference type="OrthoDB" id="7665907at2"/>
<reference evidence="5 6" key="1">
    <citation type="submission" date="2015-10" db="EMBL/GenBank/DDBJ databases">
        <title>Corynebacteirum lowii and Corynebacterium oculi species nova, derived from human clinical disease and and emended description of Corynebacterium mastiditis.</title>
        <authorList>
            <person name="Bernard K."/>
            <person name="Pacheco A.L."/>
            <person name="Mcdougall C."/>
            <person name="Burtx T."/>
            <person name="Weibe D."/>
            <person name="Tyler S."/>
            <person name="Olson A.B."/>
            <person name="Cnockaert M."/>
            <person name="Eguchi H."/>
            <person name="Kuwahara T."/>
            <person name="Nakayama-Imaohji H."/>
            <person name="Boudewijins M."/>
            <person name="Van Hoecke F."/>
            <person name="Bernier A.-M."/>
            <person name="Vandamme P."/>
        </authorList>
    </citation>
    <scope>NUCLEOTIDE SEQUENCE [LARGE SCALE GENOMIC DNA]</scope>
    <source>
        <strain evidence="5 6">NML 130206</strain>
    </source>
</reference>
<dbReference type="PANTHER" id="PTHR43685">
    <property type="entry name" value="GLYCOSYLTRANSFERASE"/>
    <property type="match status" value="1"/>
</dbReference>
<evidence type="ECO:0000313" key="6">
    <source>
        <dbReference type="Proteomes" id="UP000050488"/>
    </source>
</evidence>
<keyword evidence="3 5" id="KW-0808">Transferase</keyword>
<dbReference type="InterPro" id="IPR001173">
    <property type="entry name" value="Glyco_trans_2-like"/>
</dbReference>
<dbReference type="Proteomes" id="UP000050488">
    <property type="component" value="Unassembled WGS sequence"/>
</dbReference>
<evidence type="ECO:0000259" key="4">
    <source>
        <dbReference type="Pfam" id="PF00535"/>
    </source>
</evidence>
<evidence type="ECO:0000256" key="1">
    <source>
        <dbReference type="ARBA" id="ARBA00006739"/>
    </source>
</evidence>
<dbReference type="EMBL" id="LKEV01000001">
    <property type="protein sequence ID" value="KQB87263.1"/>
    <property type="molecule type" value="Genomic_DNA"/>
</dbReference>
<dbReference type="PANTHER" id="PTHR43685:SF5">
    <property type="entry name" value="GLYCOSYLTRANSFERASE EPSE-RELATED"/>
    <property type="match status" value="1"/>
</dbReference>
<proteinExistence type="inferred from homology"/>
<dbReference type="InterPro" id="IPR050834">
    <property type="entry name" value="Glycosyltransf_2"/>
</dbReference>
<evidence type="ECO:0000256" key="2">
    <source>
        <dbReference type="ARBA" id="ARBA00022676"/>
    </source>
</evidence>
<dbReference type="AlphaFoldDB" id="A0A0Q0ULK8"/>
<dbReference type="Gene3D" id="3.90.550.10">
    <property type="entry name" value="Spore Coat Polysaccharide Biosynthesis Protein SpsA, Chain A"/>
    <property type="match status" value="1"/>
</dbReference>
<dbReference type="EC" id="2.4.1.303" evidence="5"/>
<comment type="caution">
    <text evidence="5">The sequence shown here is derived from an EMBL/GenBank/DDBJ whole genome shotgun (WGS) entry which is preliminary data.</text>
</comment>
<evidence type="ECO:0000256" key="3">
    <source>
        <dbReference type="ARBA" id="ARBA00022679"/>
    </source>
</evidence>
<dbReference type="PATRIC" id="fig|1544413.3.peg.321"/>
<keyword evidence="6" id="KW-1185">Reference proteome</keyword>
<comment type="similarity">
    <text evidence="1">Belongs to the glycosyltransferase 2 family.</text>
</comment>